<dbReference type="RefSeq" id="WP_075014597.1">
    <property type="nucleotide sequence ID" value="NZ_FOWE01000008.1"/>
</dbReference>
<evidence type="ECO:0000313" key="3">
    <source>
        <dbReference type="Proteomes" id="UP000183642"/>
    </source>
</evidence>
<dbReference type="Proteomes" id="UP000183642">
    <property type="component" value="Unassembled WGS sequence"/>
</dbReference>
<gene>
    <name evidence="2" type="ORF">SAMN05660359_03260</name>
</gene>
<accession>A0A1I5H077</accession>
<dbReference type="AlphaFoldDB" id="A0A1I5H077"/>
<feature type="compositionally biased region" description="Low complexity" evidence="1">
    <location>
        <begin position="28"/>
        <end position="59"/>
    </location>
</feature>
<sequence>MITSRRLRAPAGLAAAVLLSACGGGDVEGSASPASPASGSPSESAGASESVSSGAPSSGTDLAPGLLPADAFGPGAQVTPIPEQQLEQSAAGASTEGLQVTPPECDQAVQGTQPSFDEYDDVAAQVAVLGTTTTVQALTSGGPAEDAVANFDDQLGACRSVQLTSPEVGTVTVAFDEIDVPDLGDGSAGISSTTTATGPDGQQVTVPALVGAVHDGERVVVLVTTDTGGGRLDPTAFTGLLREAYDTQAEALD</sequence>
<dbReference type="EMBL" id="FOWE01000008">
    <property type="protein sequence ID" value="SFO41652.1"/>
    <property type="molecule type" value="Genomic_DNA"/>
</dbReference>
<evidence type="ECO:0000256" key="1">
    <source>
        <dbReference type="SAM" id="MobiDB-lite"/>
    </source>
</evidence>
<keyword evidence="3" id="KW-1185">Reference proteome</keyword>
<evidence type="ECO:0008006" key="4">
    <source>
        <dbReference type="Google" id="ProtNLM"/>
    </source>
</evidence>
<protein>
    <recommendedName>
        <fullName evidence="4">PknH-like extracellular domain-containing protein</fullName>
    </recommendedName>
</protein>
<evidence type="ECO:0000313" key="2">
    <source>
        <dbReference type="EMBL" id="SFO41652.1"/>
    </source>
</evidence>
<dbReference type="PROSITE" id="PS51257">
    <property type="entry name" value="PROKAR_LIPOPROTEIN"/>
    <property type="match status" value="1"/>
</dbReference>
<name>A0A1I5H077_9ACTN</name>
<reference evidence="3" key="1">
    <citation type="submission" date="2016-10" db="EMBL/GenBank/DDBJ databases">
        <authorList>
            <person name="Varghese N."/>
            <person name="Submissions S."/>
        </authorList>
    </citation>
    <scope>NUCLEOTIDE SEQUENCE [LARGE SCALE GENOMIC DNA]</scope>
    <source>
        <strain evidence="3">DSM 43161</strain>
    </source>
</reference>
<feature type="region of interest" description="Disordered" evidence="1">
    <location>
        <begin position="24"/>
        <end position="78"/>
    </location>
</feature>
<proteinExistence type="predicted"/>
<organism evidence="2 3">
    <name type="scientific">Geodermatophilus obscurus</name>
    <dbReference type="NCBI Taxonomy" id="1861"/>
    <lineage>
        <taxon>Bacteria</taxon>
        <taxon>Bacillati</taxon>
        <taxon>Actinomycetota</taxon>
        <taxon>Actinomycetes</taxon>
        <taxon>Geodermatophilales</taxon>
        <taxon>Geodermatophilaceae</taxon>
        <taxon>Geodermatophilus</taxon>
    </lineage>
</organism>